<dbReference type="KEGG" id="bsan:CHH28_14705"/>
<evidence type="ECO:0000313" key="3">
    <source>
        <dbReference type="Proteomes" id="UP000202440"/>
    </source>
</evidence>
<dbReference type="Proteomes" id="UP000202440">
    <property type="component" value="Chromosome"/>
</dbReference>
<proteinExistence type="predicted"/>
<name>A0A222FLE5_9GAMM</name>
<organism evidence="2 3">
    <name type="scientific">Bacterioplanes sanyensis</name>
    <dbReference type="NCBI Taxonomy" id="1249553"/>
    <lineage>
        <taxon>Bacteria</taxon>
        <taxon>Pseudomonadati</taxon>
        <taxon>Pseudomonadota</taxon>
        <taxon>Gammaproteobacteria</taxon>
        <taxon>Oceanospirillales</taxon>
        <taxon>Oceanospirillaceae</taxon>
        <taxon>Bacterioplanes</taxon>
    </lineage>
</organism>
<evidence type="ECO:0000313" key="2">
    <source>
        <dbReference type="EMBL" id="ASP39847.1"/>
    </source>
</evidence>
<dbReference type="EMBL" id="CP022530">
    <property type="protein sequence ID" value="ASP39847.1"/>
    <property type="molecule type" value="Genomic_DNA"/>
</dbReference>
<protein>
    <submittedName>
        <fullName evidence="2">Uncharacterized protein</fullName>
    </submittedName>
</protein>
<keyword evidence="1" id="KW-1133">Transmembrane helix</keyword>
<gene>
    <name evidence="2" type="ORF">CHH28_14705</name>
</gene>
<evidence type="ECO:0000256" key="1">
    <source>
        <dbReference type="SAM" id="Phobius"/>
    </source>
</evidence>
<reference evidence="2 3" key="1">
    <citation type="submission" date="2017-07" db="EMBL/GenBank/DDBJ databases">
        <title>Annotated genome sequence of Bacterioplanes sanyensis isolated from Red Sea.</title>
        <authorList>
            <person name="Rehman Z.U."/>
        </authorList>
    </citation>
    <scope>NUCLEOTIDE SEQUENCE [LARGE SCALE GENOMIC DNA]</scope>
    <source>
        <strain evidence="2 3">NV9</strain>
    </source>
</reference>
<dbReference type="AlphaFoldDB" id="A0A222FLE5"/>
<accession>A0A222FLE5</accession>
<keyword evidence="1" id="KW-0472">Membrane</keyword>
<feature type="transmembrane region" description="Helical" evidence="1">
    <location>
        <begin position="59"/>
        <end position="77"/>
    </location>
</feature>
<feature type="transmembrane region" description="Helical" evidence="1">
    <location>
        <begin position="12"/>
        <end position="39"/>
    </location>
</feature>
<keyword evidence="1" id="KW-0812">Transmembrane</keyword>
<sequence>MHGSIPNELIVLWLTLLVVAILVVSVGYLAMWLLSVAGVAKNEPPDGVVARYYHFKRRFLLRALIGTVLCWPGLQWAHEQLGGVM</sequence>
<dbReference type="OrthoDB" id="8455980at2"/>
<keyword evidence="3" id="KW-1185">Reference proteome</keyword>
<dbReference type="RefSeq" id="WP_094061021.1">
    <property type="nucleotide sequence ID" value="NZ_CP022530.1"/>
</dbReference>